<reference evidence="6 7" key="1">
    <citation type="submission" date="2017-01" db="EMBL/GenBank/DDBJ databases">
        <title>Draft genome sequence of Diplodia seriata F98.1, a fungal species involved in grapevine trunk diseases.</title>
        <authorList>
            <person name="Robert-Siegwald G."/>
            <person name="Vallet J."/>
            <person name="Abou-Mansour E."/>
            <person name="Xu J."/>
            <person name="Rey P."/>
            <person name="Bertsch C."/>
            <person name="Rego C."/>
            <person name="Larignon P."/>
            <person name="Fontaine F."/>
            <person name="Lebrun M.-H."/>
        </authorList>
    </citation>
    <scope>NUCLEOTIDE SEQUENCE [LARGE SCALE GENOMIC DNA]</scope>
    <source>
        <strain evidence="6 7">F98.1</strain>
    </source>
</reference>
<feature type="compositionally biased region" description="Polar residues" evidence="4">
    <location>
        <begin position="212"/>
        <end position="232"/>
    </location>
</feature>
<evidence type="ECO:0000256" key="3">
    <source>
        <dbReference type="PROSITE-ProRule" id="PRU00317"/>
    </source>
</evidence>
<keyword evidence="1" id="KW-0677">Repeat</keyword>
<feature type="region of interest" description="Disordered" evidence="4">
    <location>
        <begin position="61"/>
        <end position="107"/>
    </location>
</feature>
<dbReference type="InterPro" id="IPR001313">
    <property type="entry name" value="Pumilio_RNA-bd_rpt"/>
</dbReference>
<dbReference type="GO" id="GO:0005737">
    <property type="term" value="C:cytoplasm"/>
    <property type="evidence" value="ECO:0007669"/>
    <property type="project" value="TreeGrafter"/>
</dbReference>
<feature type="region of interest" description="Disordered" evidence="4">
    <location>
        <begin position="880"/>
        <end position="903"/>
    </location>
</feature>
<feature type="region of interest" description="Disordered" evidence="4">
    <location>
        <begin position="212"/>
        <end position="234"/>
    </location>
</feature>
<dbReference type="STRING" id="420778.A0A1S8BB86"/>
<dbReference type="PANTHER" id="PTHR12537">
    <property type="entry name" value="RNA BINDING PROTEIN PUMILIO-RELATED"/>
    <property type="match status" value="1"/>
</dbReference>
<protein>
    <submittedName>
        <fullName evidence="6">Meiotic coiled-coil protein 2</fullName>
    </submittedName>
</protein>
<feature type="repeat" description="Pumilio" evidence="3">
    <location>
        <begin position="585"/>
        <end position="620"/>
    </location>
</feature>
<gene>
    <name evidence="6" type="ORF">BK809_0001807</name>
</gene>
<comment type="function">
    <text evidence="2">RNA-binding nucleolar protein required for pre-rRNA processing. Involved in production of 18S rRNA and assembly of small ribosomal subunit.</text>
</comment>
<dbReference type="GO" id="GO:0010608">
    <property type="term" value="P:post-transcriptional regulation of gene expression"/>
    <property type="evidence" value="ECO:0007669"/>
    <property type="project" value="TreeGrafter"/>
</dbReference>
<dbReference type="PANTHER" id="PTHR12537:SF48">
    <property type="entry name" value="MEIOTIC COILED-COIL PROTEIN 2"/>
    <property type="match status" value="1"/>
</dbReference>
<feature type="compositionally biased region" description="Polar residues" evidence="4">
    <location>
        <begin position="68"/>
        <end position="95"/>
    </location>
</feature>
<sequence>MTGNGSPLPSKASPSPFGLRSDENGPDSSPIAFVGGVVSATFHPPRPPHLPCFRKPVDLMPTLPQGAKRNSQTIARTESPMPLTTSKLGNQASRASSRKPSKVSHVDSSKAVDIAADYLAQMLKTESSPESTSGSESPMNTLLAKLSEQQNILDRQKNLVIATEAPVGSVQQDLLMVGVAPVSASSCEIKIFLDHDLSHPRGHSPLTAFQIDTSSNDGNSISATPDKSNTPAMESGEAYVDNLPKPDPVAFFRMQKELAIAKQELNRMDTELSQTRIANHTVNQALGPQSDAGYETHSHSPEKMIPYAFESGTKIAPALPRQDTWSSNEEAPASASETFPTGNFNRGRAPTNHTIWNNGFKSNLTYQMAAPFDQASAYGASAWNAGGRQSFGAGVGFPMNHQPAYGPIQPQQYAIPNAMDNGYRSTPQLMDDATQYSMPRMNPPSRPTSAFGGRNNGWNGNYAYNAPIGGPRFSPPHMQGNGMYQGPNAYQAGPIGSRLSPTAAEFNVVNDAKPVWGAPGDQSGSTYISPNEPINYRRLLDRNMNCNWDLIVNKIVHNNDQQASIFLQQKLKVGTAEQKFAIVESIIAQAYPLMINRFGNFLVQRCFEHGTQEQVIAIAQAIRGNTLQLSMDAFGCHVIQKAFDAVPEEYKAIMVHELLRRIPETVVHRYACHVWQKLFELRWSDSPPQIMKYVNEALRGMWHEVALGETGSLVVQNIFENCLEEDKRPCIEEVLASIDIISHGQFGNWCIQHICEHGATQDRTRAIDHILHYATEYSMDQYASKVIEKCLKIGGTEFLDRYLERVCEGSANRPRMPLVDIAGDQFGNYLIQYILSNSSPQHREIVASHVRKHMVSLRGSKYGSRVAMLCSNPAYATRPGPPAGMQLNRNSSYSHGRGYGGYR</sequence>
<dbReference type="Pfam" id="PF00806">
    <property type="entry name" value="PUF"/>
    <property type="match status" value="8"/>
</dbReference>
<dbReference type="EMBL" id="MSZU01000087">
    <property type="protein sequence ID" value="OMP84704.1"/>
    <property type="molecule type" value="Genomic_DNA"/>
</dbReference>
<accession>A0A1S8BB86</accession>
<dbReference type="Gene3D" id="1.25.10.10">
    <property type="entry name" value="Leucine-rich Repeat Variant"/>
    <property type="match status" value="1"/>
</dbReference>
<dbReference type="InterPro" id="IPR016024">
    <property type="entry name" value="ARM-type_fold"/>
</dbReference>
<feature type="repeat" description="Pumilio" evidence="3">
    <location>
        <begin position="621"/>
        <end position="656"/>
    </location>
</feature>
<evidence type="ECO:0000259" key="5">
    <source>
        <dbReference type="PROSITE" id="PS50303"/>
    </source>
</evidence>
<feature type="domain" description="PUM-HD" evidence="5">
    <location>
        <begin position="522"/>
        <end position="874"/>
    </location>
</feature>
<feature type="compositionally biased region" description="Low complexity" evidence="4">
    <location>
        <begin position="326"/>
        <end position="337"/>
    </location>
</feature>
<dbReference type="SUPFAM" id="SSF48371">
    <property type="entry name" value="ARM repeat"/>
    <property type="match status" value="1"/>
</dbReference>
<name>A0A1S8BB86_9PEZI</name>
<dbReference type="InterPro" id="IPR011989">
    <property type="entry name" value="ARM-like"/>
</dbReference>
<evidence type="ECO:0000256" key="1">
    <source>
        <dbReference type="ARBA" id="ARBA00022737"/>
    </source>
</evidence>
<proteinExistence type="predicted"/>
<dbReference type="CDD" id="cd07920">
    <property type="entry name" value="Pumilio"/>
    <property type="match status" value="1"/>
</dbReference>
<feature type="region of interest" description="Disordered" evidence="4">
    <location>
        <begin position="322"/>
        <end position="350"/>
    </location>
</feature>
<evidence type="ECO:0000313" key="6">
    <source>
        <dbReference type="EMBL" id="OMP84704.1"/>
    </source>
</evidence>
<feature type="region of interest" description="Disordered" evidence="4">
    <location>
        <begin position="1"/>
        <end position="33"/>
    </location>
</feature>
<dbReference type="SMART" id="SM00025">
    <property type="entry name" value="Pumilio"/>
    <property type="match status" value="8"/>
</dbReference>
<dbReference type="PROSITE" id="PS50303">
    <property type="entry name" value="PUM_HD"/>
    <property type="match status" value="1"/>
</dbReference>
<dbReference type="Proteomes" id="UP000190776">
    <property type="component" value="Unassembled WGS sequence"/>
</dbReference>
<comment type="caution">
    <text evidence="6">The sequence shown here is derived from an EMBL/GenBank/DDBJ whole genome shotgun (WGS) entry which is preliminary data.</text>
</comment>
<dbReference type="InterPro" id="IPR033712">
    <property type="entry name" value="Pumilio_RNA-bd"/>
</dbReference>
<organism evidence="6 7">
    <name type="scientific">Diplodia seriata</name>
    <dbReference type="NCBI Taxonomy" id="420778"/>
    <lineage>
        <taxon>Eukaryota</taxon>
        <taxon>Fungi</taxon>
        <taxon>Dikarya</taxon>
        <taxon>Ascomycota</taxon>
        <taxon>Pezizomycotina</taxon>
        <taxon>Dothideomycetes</taxon>
        <taxon>Dothideomycetes incertae sedis</taxon>
        <taxon>Botryosphaeriales</taxon>
        <taxon>Botryosphaeriaceae</taxon>
        <taxon>Diplodia</taxon>
    </lineage>
</organism>
<feature type="repeat" description="Pumilio" evidence="3">
    <location>
        <begin position="769"/>
        <end position="804"/>
    </location>
</feature>
<dbReference type="GO" id="GO:0003730">
    <property type="term" value="F:mRNA 3'-UTR binding"/>
    <property type="evidence" value="ECO:0007669"/>
    <property type="project" value="TreeGrafter"/>
</dbReference>
<dbReference type="OrthoDB" id="668540at2759"/>
<evidence type="ECO:0000256" key="4">
    <source>
        <dbReference type="SAM" id="MobiDB-lite"/>
    </source>
</evidence>
<feature type="repeat" description="Pumilio" evidence="3">
    <location>
        <begin position="813"/>
        <end position="848"/>
    </location>
</feature>
<dbReference type="PROSITE" id="PS50302">
    <property type="entry name" value="PUM"/>
    <property type="match status" value="4"/>
</dbReference>
<dbReference type="InterPro" id="IPR033133">
    <property type="entry name" value="PUM-HD"/>
</dbReference>
<evidence type="ECO:0000313" key="7">
    <source>
        <dbReference type="Proteomes" id="UP000190776"/>
    </source>
</evidence>
<dbReference type="AlphaFoldDB" id="A0A1S8BB86"/>
<evidence type="ECO:0000256" key="2">
    <source>
        <dbReference type="ARBA" id="ARBA00024893"/>
    </source>
</evidence>